<keyword evidence="3" id="KW-1185">Reference proteome</keyword>
<dbReference type="Proteomes" id="UP000008810">
    <property type="component" value="Chromosome 3"/>
</dbReference>
<name>A0A2K2D5U6_BRADI</name>
<gene>
    <name evidence="1" type="ORF">BRADI_3g59485v3</name>
</gene>
<organism evidence="1">
    <name type="scientific">Brachypodium distachyon</name>
    <name type="common">Purple false brome</name>
    <name type="synonym">Trachynia distachya</name>
    <dbReference type="NCBI Taxonomy" id="15368"/>
    <lineage>
        <taxon>Eukaryota</taxon>
        <taxon>Viridiplantae</taxon>
        <taxon>Streptophyta</taxon>
        <taxon>Embryophyta</taxon>
        <taxon>Tracheophyta</taxon>
        <taxon>Spermatophyta</taxon>
        <taxon>Magnoliopsida</taxon>
        <taxon>Liliopsida</taxon>
        <taxon>Poales</taxon>
        <taxon>Poaceae</taxon>
        <taxon>BOP clade</taxon>
        <taxon>Pooideae</taxon>
        <taxon>Stipodae</taxon>
        <taxon>Brachypodieae</taxon>
        <taxon>Brachypodium</taxon>
    </lineage>
</organism>
<evidence type="ECO:0000313" key="3">
    <source>
        <dbReference type="Proteomes" id="UP000008810"/>
    </source>
</evidence>
<dbReference type="AlphaFoldDB" id="A0A2K2D5U6"/>
<reference evidence="2" key="3">
    <citation type="submission" date="2018-08" db="UniProtKB">
        <authorList>
            <consortium name="EnsemblPlants"/>
        </authorList>
    </citation>
    <scope>IDENTIFICATION</scope>
    <source>
        <strain evidence="2">cv. Bd21</strain>
    </source>
</reference>
<protein>
    <submittedName>
        <fullName evidence="1 2">Uncharacterized protein</fullName>
    </submittedName>
</protein>
<evidence type="ECO:0000313" key="1">
    <source>
        <dbReference type="EMBL" id="PNT69649.1"/>
    </source>
</evidence>
<dbReference type="EMBL" id="CM000882">
    <property type="protein sequence ID" value="PNT69649.1"/>
    <property type="molecule type" value="Genomic_DNA"/>
</dbReference>
<dbReference type="EnsemblPlants" id="PNT69649">
    <property type="protein sequence ID" value="PNT69649"/>
    <property type="gene ID" value="BRADI_3g59485v3"/>
</dbReference>
<sequence length="39" mass="4740">MHESALFQKPGFLFSERRISRTLYRLMHIDIKTRQADFV</sequence>
<dbReference type="InParanoid" id="A0A2K2D5U6"/>
<evidence type="ECO:0000313" key="2">
    <source>
        <dbReference type="EnsemblPlants" id="PNT69649"/>
    </source>
</evidence>
<proteinExistence type="predicted"/>
<dbReference type="Gramene" id="PNT69649">
    <property type="protein sequence ID" value="PNT69649"/>
    <property type="gene ID" value="BRADI_3g59485v3"/>
</dbReference>
<accession>A0A2K2D5U6</accession>
<reference evidence="1" key="2">
    <citation type="submission" date="2017-06" db="EMBL/GenBank/DDBJ databases">
        <title>WGS assembly of Brachypodium distachyon.</title>
        <authorList>
            <consortium name="The International Brachypodium Initiative"/>
            <person name="Lucas S."/>
            <person name="Harmon-Smith M."/>
            <person name="Lail K."/>
            <person name="Tice H."/>
            <person name="Grimwood J."/>
            <person name="Bruce D."/>
            <person name="Barry K."/>
            <person name="Shu S."/>
            <person name="Lindquist E."/>
            <person name="Wang M."/>
            <person name="Pitluck S."/>
            <person name="Vogel J.P."/>
            <person name="Garvin D.F."/>
            <person name="Mockler T.C."/>
            <person name="Schmutz J."/>
            <person name="Rokhsar D."/>
            <person name="Bevan M.W."/>
        </authorList>
    </citation>
    <scope>NUCLEOTIDE SEQUENCE</scope>
    <source>
        <strain evidence="1">Bd21</strain>
    </source>
</reference>
<reference evidence="1 2" key="1">
    <citation type="journal article" date="2010" name="Nature">
        <title>Genome sequencing and analysis of the model grass Brachypodium distachyon.</title>
        <authorList>
            <consortium name="International Brachypodium Initiative"/>
        </authorList>
    </citation>
    <scope>NUCLEOTIDE SEQUENCE [LARGE SCALE GENOMIC DNA]</scope>
    <source>
        <strain evidence="1 2">Bd21</strain>
    </source>
</reference>